<dbReference type="EMBL" id="GIBP01007553">
    <property type="protein sequence ID" value="NDV36522.1"/>
    <property type="molecule type" value="Transcribed_RNA"/>
</dbReference>
<evidence type="ECO:0000313" key="2">
    <source>
        <dbReference type="EMBL" id="NDV36522.1"/>
    </source>
</evidence>
<feature type="transmembrane region" description="Helical" evidence="1">
    <location>
        <begin position="169"/>
        <end position="188"/>
    </location>
</feature>
<dbReference type="Gene3D" id="1.20.120.1630">
    <property type="match status" value="1"/>
</dbReference>
<name>A0A6B2LHG5_9EUKA</name>
<organism evidence="2">
    <name type="scientific">Arcella intermedia</name>
    <dbReference type="NCBI Taxonomy" id="1963864"/>
    <lineage>
        <taxon>Eukaryota</taxon>
        <taxon>Amoebozoa</taxon>
        <taxon>Tubulinea</taxon>
        <taxon>Elardia</taxon>
        <taxon>Arcellinida</taxon>
        <taxon>Sphaerothecina</taxon>
        <taxon>Arcellidae</taxon>
        <taxon>Arcella</taxon>
    </lineage>
</organism>
<dbReference type="PROSITE" id="PS50244">
    <property type="entry name" value="S5A_REDUCTASE"/>
    <property type="match status" value="1"/>
</dbReference>
<sequence>MFMGLPPGPRCVAMKVPLNVFKGLTPLVLGILMVLVGNFEMGACVYVALHGSYGIMWVLKGLLFPDKKWEEKVTIPSIILISLALIMYWRTGWVVITTKPYISPIRAGLAVFLHTMGLVMMIASDTQKYFTLKYKPGLITEGWFSRSRNTNYLGEVFLYCSYCIMAQDMVSWLFCTTIWCTYFLKNILDKENSLKKKKGWQEYVSKSNMFLPKIF</sequence>
<feature type="transmembrane region" description="Helical" evidence="1">
    <location>
        <begin position="107"/>
        <end position="124"/>
    </location>
</feature>
<dbReference type="Pfam" id="PF06966">
    <property type="entry name" value="DUF1295"/>
    <property type="match status" value="1"/>
</dbReference>
<dbReference type="InterPro" id="IPR010721">
    <property type="entry name" value="UstE-like"/>
</dbReference>
<accession>A0A6B2LHG5</accession>
<proteinExistence type="predicted"/>
<keyword evidence="1" id="KW-1133">Transmembrane helix</keyword>
<dbReference type="AlphaFoldDB" id="A0A6B2LHG5"/>
<protein>
    <submittedName>
        <fullName evidence="2">Uncharacterized protein</fullName>
    </submittedName>
</protein>
<evidence type="ECO:0000256" key="1">
    <source>
        <dbReference type="SAM" id="Phobius"/>
    </source>
</evidence>
<keyword evidence="1" id="KW-0812">Transmembrane</keyword>
<feature type="transmembrane region" description="Helical" evidence="1">
    <location>
        <begin position="20"/>
        <end position="36"/>
    </location>
</feature>
<feature type="transmembrane region" description="Helical" evidence="1">
    <location>
        <begin position="43"/>
        <end position="63"/>
    </location>
</feature>
<feature type="transmembrane region" description="Helical" evidence="1">
    <location>
        <begin position="75"/>
        <end position="95"/>
    </location>
</feature>
<keyword evidence="1" id="KW-0472">Membrane</keyword>
<reference evidence="2" key="1">
    <citation type="journal article" date="2020" name="J. Eukaryot. Microbiol.">
        <title>De novo Sequencing, Assembly and Annotation of the Transcriptome for the Free-Living Testate Amoeba Arcella intermedia.</title>
        <authorList>
            <person name="Ribeiro G.M."/>
            <person name="Porfirio-Sousa A.L."/>
            <person name="Maurer-Alcala X.X."/>
            <person name="Katz L.A."/>
            <person name="Lahr D.J.G."/>
        </authorList>
    </citation>
    <scope>NUCLEOTIDE SEQUENCE</scope>
</reference>